<dbReference type="Gene3D" id="3.30.300.30">
    <property type="match status" value="1"/>
</dbReference>
<dbReference type="InterPro" id="IPR050237">
    <property type="entry name" value="ATP-dep_AMP-bd_enzyme"/>
</dbReference>
<proteinExistence type="predicted"/>
<evidence type="ECO:0000313" key="4">
    <source>
        <dbReference type="Proteomes" id="UP000264589"/>
    </source>
</evidence>
<accession>A0A371R7U6</accession>
<dbReference type="Pfam" id="PF13193">
    <property type="entry name" value="AMP-binding_C"/>
    <property type="match status" value="1"/>
</dbReference>
<evidence type="ECO:0000259" key="1">
    <source>
        <dbReference type="Pfam" id="PF00501"/>
    </source>
</evidence>
<dbReference type="InterPro" id="IPR000873">
    <property type="entry name" value="AMP-dep_synth/lig_dom"/>
</dbReference>
<evidence type="ECO:0000313" key="3">
    <source>
        <dbReference type="EMBL" id="RFB01517.1"/>
    </source>
</evidence>
<reference evidence="3 4" key="1">
    <citation type="submission" date="2018-08" db="EMBL/GenBank/DDBJ databases">
        <title>Parvularcula sp. SM1705, isolated from surface water of the South Sea China.</title>
        <authorList>
            <person name="Sun L."/>
        </authorList>
    </citation>
    <scope>NUCLEOTIDE SEQUENCE [LARGE SCALE GENOMIC DNA]</scope>
    <source>
        <strain evidence="3 4">SM1705</strain>
    </source>
</reference>
<dbReference type="InterPro" id="IPR045851">
    <property type="entry name" value="AMP-bd_C_sf"/>
</dbReference>
<dbReference type="Proteomes" id="UP000264589">
    <property type="component" value="Unassembled WGS sequence"/>
</dbReference>
<dbReference type="PANTHER" id="PTHR43767:SF1">
    <property type="entry name" value="NONRIBOSOMAL PEPTIDE SYNTHASE PES1 (EUROFUNG)-RELATED"/>
    <property type="match status" value="1"/>
</dbReference>
<dbReference type="Gene3D" id="3.40.50.12780">
    <property type="entry name" value="N-terminal domain of ligase-like"/>
    <property type="match status" value="1"/>
</dbReference>
<feature type="domain" description="AMP-dependent synthetase/ligase" evidence="1">
    <location>
        <begin position="53"/>
        <end position="426"/>
    </location>
</feature>
<dbReference type="InterPro" id="IPR025110">
    <property type="entry name" value="AMP-bd_C"/>
</dbReference>
<gene>
    <name evidence="3" type="ORF">DX908_14635</name>
</gene>
<keyword evidence="4" id="KW-1185">Reference proteome</keyword>
<dbReference type="EMBL" id="QUQO01000002">
    <property type="protein sequence ID" value="RFB01517.1"/>
    <property type="molecule type" value="Genomic_DNA"/>
</dbReference>
<dbReference type="Pfam" id="PF00501">
    <property type="entry name" value="AMP-binding"/>
    <property type="match status" value="1"/>
</dbReference>
<evidence type="ECO:0008006" key="5">
    <source>
        <dbReference type="Google" id="ProtNLM"/>
    </source>
</evidence>
<dbReference type="SUPFAM" id="SSF56801">
    <property type="entry name" value="Acetyl-CoA synthetase-like"/>
    <property type="match status" value="1"/>
</dbReference>
<dbReference type="AlphaFoldDB" id="A0A371R7U6"/>
<dbReference type="InterPro" id="IPR020845">
    <property type="entry name" value="AMP-binding_CS"/>
</dbReference>
<name>A0A371R7U6_9PROT</name>
<dbReference type="PROSITE" id="PS00455">
    <property type="entry name" value="AMP_BINDING"/>
    <property type="match status" value="1"/>
</dbReference>
<comment type="caution">
    <text evidence="3">The sequence shown here is derived from an EMBL/GenBank/DDBJ whole genome shotgun (WGS) entry which is preliminary data.</text>
</comment>
<protein>
    <recommendedName>
        <fullName evidence="5">Long-chain fatty acid--CoA ligase</fullName>
    </recommendedName>
</protein>
<dbReference type="GO" id="GO:0016878">
    <property type="term" value="F:acid-thiol ligase activity"/>
    <property type="evidence" value="ECO:0007669"/>
    <property type="project" value="UniProtKB-ARBA"/>
</dbReference>
<organism evidence="3 4">
    <name type="scientific">Parvularcula marina</name>
    <dbReference type="NCBI Taxonomy" id="2292771"/>
    <lineage>
        <taxon>Bacteria</taxon>
        <taxon>Pseudomonadati</taxon>
        <taxon>Pseudomonadota</taxon>
        <taxon>Alphaproteobacteria</taxon>
        <taxon>Parvularculales</taxon>
        <taxon>Parvularculaceae</taxon>
        <taxon>Parvularcula</taxon>
    </lineage>
</organism>
<dbReference type="InterPro" id="IPR042099">
    <property type="entry name" value="ANL_N_sf"/>
</dbReference>
<dbReference type="InParanoid" id="A0A371R7U6"/>
<dbReference type="RefSeq" id="WP_116393233.1">
    <property type="nucleotide sequence ID" value="NZ_QUQO01000002.1"/>
</dbReference>
<feature type="domain" description="AMP-binding enzyme C-terminal" evidence="2">
    <location>
        <begin position="477"/>
        <end position="552"/>
    </location>
</feature>
<sequence length="572" mass="62423">MTAPAPITSEEFAEGVEALLAEKGLFAVEPKTVRGVDYDRSFLLSNMSVRDMFAAKAAEFADRDFLVYGEERLTTAEAWSQAMRFANWLVTEKGVKPGDRVAIAMRNYPEWCIAYLGIAAAGAVIVPINSFWQAEELRQGLTRAGAKIVVCDAKRGAAFAPCKEELGLTFVGAREEVEAADVTFAEIVNDSAISATPPQVQIDPDSDYCLIYTSGTTGKPKGVLLTHRSCINSVMSFSFLLNVAQRLRPEFPFVPENPSVLVTLPLFHVTASHTVLLLSFLTGKKLVFLYRWDPVEAGKLIAKEQITNFIGVPTMAHDLTRHADPEDLVSLVDIATGGAKRPETQLAEQAETFPGKSMSSGYGLTETNALGTHITLQDFLDNPSAAGRVVPPVTQIEAFSEDGTQLSRGEKGEICIKSPANFRAYLEDEAATEAAFFDGGWFRTGDLGYVDEEGILYILDRAKDLIIRGGENISCLEVENMLLSFPDVDEACVFAVPDEKYGEIVGATVWSAAGQVDLEKLRAHAAEKLAAFKVPQRLWASPQSLPRGTTGKIDKRMIRQVTAMYPAHYSVD</sequence>
<evidence type="ECO:0000259" key="2">
    <source>
        <dbReference type="Pfam" id="PF13193"/>
    </source>
</evidence>
<dbReference type="PANTHER" id="PTHR43767">
    <property type="entry name" value="LONG-CHAIN-FATTY-ACID--COA LIGASE"/>
    <property type="match status" value="1"/>
</dbReference>
<dbReference type="OrthoDB" id="9803968at2"/>